<name>A0A645HGL5_9ZZZZ</name>
<accession>A0A645HGL5</accession>
<reference evidence="1" key="1">
    <citation type="submission" date="2019-08" db="EMBL/GenBank/DDBJ databases">
        <authorList>
            <person name="Kucharzyk K."/>
            <person name="Murdoch R.W."/>
            <person name="Higgins S."/>
            <person name="Loffler F."/>
        </authorList>
    </citation>
    <scope>NUCLEOTIDE SEQUENCE</scope>
</reference>
<comment type="caution">
    <text evidence="1">The sequence shown here is derived from an EMBL/GenBank/DDBJ whole genome shotgun (WGS) entry which is preliminary data.</text>
</comment>
<protein>
    <submittedName>
        <fullName evidence="1">Uncharacterized protein</fullName>
    </submittedName>
</protein>
<dbReference type="AlphaFoldDB" id="A0A645HGL5"/>
<gene>
    <name evidence="1" type="ORF">SDC9_185226</name>
</gene>
<sequence>MGLLNQREVSPHIMGLAAVAGQPRCVAVADELVKPCRFLYIRGRAVTGQGVFDKVEIRTGVEDITQGIYEFLWLLPHTAVKIDQ</sequence>
<dbReference type="EMBL" id="VSSQ01092498">
    <property type="protein sequence ID" value="MPN37706.1"/>
    <property type="molecule type" value="Genomic_DNA"/>
</dbReference>
<evidence type="ECO:0000313" key="1">
    <source>
        <dbReference type="EMBL" id="MPN37706.1"/>
    </source>
</evidence>
<proteinExistence type="predicted"/>
<organism evidence="1">
    <name type="scientific">bioreactor metagenome</name>
    <dbReference type="NCBI Taxonomy" id="1076179"/>
    <lineage>
        <taxon>unclassified sequences</taxon>
        <taxon>metagenomes</taxon>
        <taxon>ecological metagenomes</taxon>
    </lineage>
</organism>